<dbReference type="Proteomes" id="UP000664417">
    <property type="component" value="Unassembled WGS sequence"/>
</dbReference>
<dbReference type="AlphaFoldDB" id="A0A8J7Q7B1"/>
<protein>
    <submittedName>
        <fullName evidence="2">Cytochrome P460 family protein</fullName>
    </submittedName>
</protein>
<evidence type="ECO:0000259" key="1">
    <source>
        <dbReference type="Pfam" id="PF16694"/>
    </source>
</evidence>
<feature type="domain" description="Cytochrome P460" evidence="1">
    <location>
        <begin position="115"/>
        <end position="203"/>
    </location>
</feature>
<dbReference type="RefSeq" id="WP_207859542.1">
    <property type="nucleotide sequence ID" value="NZ_JAFREP010000013.1"/>
</dbReference>
<reference evidence="2" key="1">
    <citation type="submission" date="2021-03" db="EMBL/GenBank/DDBJ databases">
        <authorList>
            <person name="Wang G."/>
        </authorList>
    </citation>
    <scope>NUCLEOTIDE SEQUENCE</scope>
    <source>
        <strain evidence="2">KCTC 12899</strain>
    </source>
</reference>
<name>A0A8J7Q7B1_9BACT</name>
<gene>
    <name evidence="2" type="ORF">J3U88_14265</name>
</gene>
<dbReference type="EMBL" id="JAFREP010000013">
    <property type="protein sequence ID" value="MBO1319636.1"/>
    <property type="molecule type" value="Genomic_DNA"/>
</dbReference>
<proteinExistence type="predicted"/>
<dbReference type="Pfam" id="PF16694">
    <property type="entry name" value="Cytochrome_P460"/>
    <property type="match status" value="1"/>
</dbReference>
<evidence type="ECO:0000313" key="3">
    <source>
        <dbReference type="Proteomes" id="UP000664417"/>
    </source>
</evidence>
<dbReference type="InterPro" id="IPR038142">
    <property type="entry name" value="Cytochrome_P460_sp"/>
</dbReference>
<dbReference type="CDD" id="cd20716">
    <property type="entry name" value="cyt_P460_fam"/>
    <property type="match status" value="1"/>
</dbReference>
<accession>A0A8J7Q7B1</accession>
<dbReference type="Gene3D" id="3.50.70.20">
    <property type="entry name" value="Cytochrome P460"/>
    <property type="match status" value="1"/>
</dbReference>
<dbReference type="InterPro" id="IPR032033">
    <property type="entry name" value="Cytochrome_P460"/>
</dbReference>
<organism evidence="2 3">
    <name type="scientific">Acanthopleuribacter pedis</name>
    <dbReference type="NCBI Taxonomy" id="442870"/>
    <lineage>
        <taxon>Bacteria</taxon>
        <taxon>Pseudomonadati</taxon>
        <taxon>Acidobacteriota</taxon>
        <taxon>Holophagae</taxon>
        <taxon>Acanthopleuribacterales</taxon>
        <taxon>Acanthopleuribacteraceae</taxon>
        <taxon>Acanthopleuribacter</taxon>
    </lineage>
</organism>
<evidence type="ECO:0000313" key="2">
    <source>
        <dbReference type="EMBL" id="MBO1319636.1"/>
    </source>
</evidence>
<sequence>MTYYGRLLIFCLCIGPPLPLIWSAWQGSATPEPTPPPKTGLLTSPVSPFKAPEDEELKAMIADYRTKWTRVSGLQFSGMHWGQSVLVYINQKPEIYKHNHLTYLREFEEFDEDEEYEYTPYPVGTILLKENFLVNLAEKTQPLTQTIMIKREAGYDKEMGDWEYVQISQDGKLIVRGAGSRDAAVAAVCGNCHKNLSNRDYIFHTVGR</sequence>
<comment type="caution">
    <text evidence="2">The sequence shown here is derived from an EMBL/GenBank/DDBJ whole genome shotgun (WGS) entry which is preliminary data.</text>
</comment>
<keyword evidence="3" id="KW-1185">Reference proteome</keyword>